<dbReference type="InterPro" id="IPR029063">
    <property type="entry name" value="SAM-dependent_MTases_sf"/>
</dbReference>
<dbReference type="AlphaFoldDB" id="A0A8C6SI54"/>
<keyword evidence="3" id="KW-1185">Reference proteome</keyword>
<organism evidence="2 3">
    <name type="scientific">Neogobius melanostomus</name>
    <name type="common">round goby</name>
    <dbReference type="NCBI Taxonomy" id="47308"/>
    <lineage>
        <taxon>Eukaryota</taxon>
        <taxon>Metazoa</taxon>
        <taxon>Chordata</taxon>
        <taxon>Craniata</taxon>
        <taxon>Vertebrata</taxon>
        <taxon>Euteleostomi</taxon>
        <taxon>Actinopterygii</taxon>
        <taxon>Neopterygii</taxon>
        <taxon>Teleostei</taxon>
        <taxon>Neoteleostei</taxon>
        <taxon>Acanthomorphata</taxon>
        <taxon>Gobiaria</taxon>
        <taxon>Gobiiformes</taxon>
        <taxon>Gobioidei</taxon>
        <taxon>Gobiidae</taxon>
        <taxon>Benthophilinae</taxon>
        <taxon>Neogobiini</taxon>
        <taxon>Neogobius</taxon>
    </lineage>
</organism>
<keyword evidence="1" id="KW-0732">Signal</keyword>
<feature type="chain" id="PRO_5034168005" evidence="1">
    <location>
        <begin position="19"/>
        <end position="225"/>
    </location>
</feature>
<dbReference type="GO" id="GO:0016206">
    <property type="term" value="F:catechol O-methyltransferase activity"/>
    <property type="evidence" value="ECO:0007669"/>
    <property type="project" value="TreeGrafter"/>
</dbReference>
<evidence type="ECO:0000313" key="3">
    <source>
        <dbReference type="Proteomes" id="UP000694523"/>
    </source>
</evidence>
<dbReference type="PANTHER" id="PTHR43836">
    <property type="entry name" value="CATECHOL O-METHYLTRANSFERASE 1-RELATED"/>
    <property type="match status" value="1"/>
</dbReference>
<dbReference type="GO" id="GO:0042417">
    <property type="term" value="P:dopamine metabolic process"/>
    <property type="evidence" value="ECO:0007669"/>
    <property type="project" value="TreeGrafter"/>
</dbReference>
<dbReference type="GO" id="GO:0032502">
    <property type="term" value="P:developmental process"/>
    <property type="evidence" value="ECO:0007669"/>
    <property type="project" value="TreeGrafter"/>
</dbReference>
<evidence type="ECO:0000313" key="2">
    <source>
        <dbReference type="Ensembl" id="ENSNMLP00000005661.1"/>
    </source>
</evidence>
<reference evidence="2" key="2">
    <citation type="submission" date="2025-09" db="UniProtKB">
        <authorList>
            <consortium name="Ensembl"/>
        </authorList>
    </citation>
    <scope>IDENTIFICATION</scope>
</reference>
<dbReference type="Proteomes" id="UP000694523">
    <property type="component" value="Unplaced"/>
</dbReference>
<dbReference type="GO" id="GO:0042424">
    <property type="term" value="P:catecholamine catabolic process"/>
    <property type="evidence" value="ECO:0007669"/>
    <property type="project" value="TreeGrafter"/>
</dbReference>
<name>A0A8C6SI54_9GOBI</name>
<protein>
    <submittedName>
        <fullName evidence="2">Uncharacterized protein</fullName>
    </submittedName>
</protein>
<feature type="signal peptide" evidence="1">
    <location>
        <begin position="1"/>
        <end position="18"/>
    </location>
</feature>
<dbReference type="Gene3D" id="3.40.50.150">
    <property type="entry name" value="Vaccinia Virus protein VP39"/>
    <property type="match status" value="1"/>
</dbReference>
<dbReference type="Ensembl" id="ENSNMLT00000006502.1">
    <property type="protein sequence ID" value="ENSNMLP00000005661.1"/>
    <property type="gene ID" value="ENSNMLG00000004166.1"/>
</dbReference>
<accession>A0A8C6SI54</accession>
<evidence type="ECO:0000256" key="1">
    <source>
        <dbReference type="SAM" id="SignalP"/>
    </source>
</evidence>
<proteinExistence type="predicted"/>
<sequence length="225" mass="25128">MVKLNCVSLLTLWQRAQAWALWIIKKEVCTQSTHAFVLCKSTHGKVDSVLETFDLYNGMYPSLSIGAQIGEYNNCSEFHCNTGHALLITVEKDPQTADHGEELILVAGYKHHQFEVLASHSSEAIPSLSGRLDSRREGFSLVLMDHDPGKYLTDLHSLETSGLLHALGCSIIFICRERGADRAIREFVQTRENRYCIKTETRCLIELCYQSTANAGHISSSPLVS</sequence>
<reference evidence="2" key="1">
    <citation type="submission" date="2025-08" db="UniProtKB">
        <authorList>
            <consortium name="Ensembl"/>
        </authorList>
    </citation>
    <scope>IDENTIFICATION</scope>
</reference>
<dbReference type="PANTHER" id="PTHR43836:SF3">
    <property type="entry name" value="CATECHOL O-METHYLTRANSFERASE"/>
    <property type="match status" value="1"/>
</dbReference>